<evidence type="ECO:0000256" key="1">
    <source>
        <dbReference type="SAM" id="MobiDB-lite"/>
    </source>
</evidence>
<reference evidence="3" key="1">
    <citation type="submission" date="2016-06" db="EMBL/GenBank/DDBJ databases">
        <authorList>
            <person name="Varghese N."/>
            <person name="Submissions Spin"/>
        </authorList>
    </citation>
    <scope>NUCLEOTIDE SEQUENCE [LARGE SCALE GENOMIC DNA]</scope>
    <source>
        <strain evidence="3">DSM 43903</strain>
    </source>
</reference>
<dbReference type="EMBL" id="FMHZ01000002">
    <property type="protein sequence ID" value="SCL52107.1"/>
    <property type="molecule type" value="Genomic_DNA"/>
</dbReference>
<feature type="compositionally biased region" description="Low complexity" evidence="1">
    <location>
        <begin position="92"/>
        <end position="101"/>
    </location>
</feature>
<sequence>MLFRRSPSAVIGSRLPGPEAPVTGSSLLVGATVGLTGEPAVGPTIGPAAGSAVGQTVGTTVGVVVGLGLAAQVGEDELEQTSRSPYGGPRPGWGHSSGASSAAVGTLPGLTLVVVVPRLAPTPTDGGGRRRRVGRQLATTRWNGRSAGVPDELRVWMKTAFGVSSRGATEISPPGGTLYGSVVPMVATNVSCETL</sequence>
<keyword evidence="3" id="KW-1185">Reference proteome</keyword>
<evidence type="ECO:0000313" key="3">
    <source>
        <dbReference type="Proteomes" id="UP000199001"/>
    </source>
</evidence>
<protein>
    <submittedName>
        <fullName evidence="2">Uncharacterized protein</fullName>
    </submittedName>
</protein>
<proteinExistence type="predicted"/>
<dbReference type="AlphaFoldDB" id="A0A1C6UDI3"/>
<feature type="region of interest" description="Disordered" evidence="1">
    <location>
        <begin position="76"/>
        <end position="101"/>
    </location>
</feature>
<gene>
    <name evidence="2" type="ORF">GA0070606_1908</name>
</gene>
<name>A0A1C6UDI3_9ACTN</name>
<dbReference type="Proteomes" id="UP000199001">
    <property type="component" value="Unassembled WGS sequence"/>
</dbReference>
<accession>A0A1C6UDI3</accession>
<evidence type="ECO:0000313" key="2">
    <source>
        <dbReference type="EMBL" id="SCL52107.1"/>
    </source>
</evidence>
<organism evidence="2 3">
    <name type="scientific">Micromonospora citrea</name>
    <dbReference type="NCBI Taxonomy" id="47855"/>
    <lineage>
        <taxon>Bacteria</taxon>
        <taxon>Bacillati</taxon>
        <taxon>Actinomycetota</taxon>
        <taxon>Actinomycetes</taxon>
        <taxon>Micromonosporales</taxon>
        <taxon>Micromonosporaceae</taxon>
        <taxon>Micromonospora</taxon>
    </lineage>
</organism>